<keyword evidence="4" id="KW-0067">ATP-binding</keyword>
<proteinExistence type="inferred from homology"/>
<gene>
    <name evidence="6" type="ORF">NAPIS_ORF02060</name>
</gene>
<dbReference type="PROSITE" id="PS50127">
    <property type="entry name" value="UBC_2"/>
    <property type="match status" value="1"/>
</dbReference>
<dbReference type="HOGENOM" id="CLU_030988_13_3_1"/>
<dbReference type="PROSITE" id="PS00183">
    <property type="entry name" value="UBC_1"/>
    <property type="match status" value="1"/>
</dbReference>
<evidence type="ECO:0000313" key="7">
    <source>
        <dbReference type="Proteomes" id="UP000053780"/>
    </source>
</evidence>
<dbReference type="Proteomes" id="UP000053780">
    <property type="component" value="Unassembled WGS sequence"/>
</dbReference>
<dbReference type="SMART" id="SM00212">
    <property type="entry name" value="UBCc"/>
    <property type="match status" value="1"/>
</dbReference>
<keyword evidence="1" id="KW-0808">Transferase</keyword>
<dbReference type="SUPFAM" id="SSF54495">
    <property type="entry name" value="UBC-like"/>
    <property type="match status" value="1"/>
</dbReference>
<protein>
    <submittedName>
        <fullName evidence="6">Ubiquitin-conjugating enzyme e2 d1</fullName>
    </submittedName>
</protein>
<name>T0L6T1_9MICR</name>
<dbReference type="VEuPathDB" id="MicrosporidiaDB:NAPIS_ORF02060"/>
<dbReference type="GO" id="GO:0016740">
    <property type="term" value="F:transferase activity"/>
    <property type="evidence" value="ECO:0007669"/>
    <property type="project" value="UniProtKB-KW"/>
</dbReference>
<dbReference type="PANTHER" id="PTHR24068">
    <property type="entry name" value="UBIQUITIN-CONJUGATING ENZYME E2"/>
    <property type="match status" value="1"/>
</dbReference>
<dbReference type="Gene3D" id="3.10.110.10">
    <property type="entry name" value="Ubiquitin Conjugating Enzyme"/>
    <property type="match status" value="1"/>
</dbReference>
<reference evidence="6 7" key="1">
    <citation type="journal article" date="2013" name="BMC Genomics">
        <title>Genome sequencing and comparative genomics of honey bee microsporidia, Nosema apis reveal novel insights into host-parasite interactions.</title>
        <authorList>
            <person name="Chen Yp."/>
            <person name="Pettis J.S."/>
            <person name="Zhao Y."/>
            <person name="Liu X."/>
            <person name="Tallon L.J."/>
            <person name="Sadzewicz L.D."/>
            <person name="Li R."/>
            <person name="Zheng H."/>
            <person name="Huang S."/>
            <person name="Zhang X."/>
            <person name="Hamilton M.C."/>
            <person name="Pernal S.F."/>
            <person name="Melathopoulos A.P."/>
            <person name="Yan X."/>
            <person name="Evans J.D."/>
        </authorList>
    </citation>
    <scope>NUCLEOTIDE SEQUENCE [LARGE SCALE GENOMIC DNA]</scope>
    <source>
        <strain evidence="6 7">BRL 01</strain>
    </source>
</reference>
<evidence type="ECO:0000256" key="2">
    <source>
        <dbReference type="ARBA" id="ARBA00022786"/>
    </source>
</evidence>
<evidence type="ECO:0000259" key="5">
    <source>
        <dbReference type="PROSITE" id="PS50127"/>
    </source>
</evidence>
<dbReference type="GO" id="GO:0005524">
    <property type="term" value="F:ATP binding"/>
    <property type="evidence" value="ECO:0007669"/>
    <property type="project" value="UniProtKB-UniRule"/>
</dbReference>
<dbReference type="Pfam" id="PF00179">
    <property type="entry name" value="UQ_con"/>
    <property type="match status" value="1"/>
</dbReference>
<dbReference type="EMBL" id="KE647295">
    <property type="protein sequence ID" value="EQB60368.1"/>
    <property type="molecule type" value="Genomic_DNA"/>
</dbReference>
<dbReference type="InterPro" id="IPR000608">
    <property type="entry name" value="UBC"/>
</dbReference>
<evidence type="ECO:0000313" key="6">
    <source>
        <dbReference type="EMBL" id="EQB60368.1"/>
    </source>
</evidence>
<dbReference type="OrthoDB" id="7851174at2759"/>
<dbReference type="InterPro" id="IPR023313">
    <property type="entry name" value="UBQ-conjugating_AS"/>
</dbReference>
<keyword evidence="2 4" id="KW-0833">Ubl conjugation pathway</keyword>
<keyword evidence="4" id="KW-0547">Nucleotide-binding</keyword>
<dbReference type="InterPro" id="IPR016135">
    <property type="entry name" value="UBQ-conjugating_enzyme/RWD"/>
</dbReference>
<dbReference type="AlphaFoldDB" id="T0L6T1"/>
<sequence length="180" mass="20561">MATQDSAAIKRLKKEHTNIQKRLNNPDPNDRTSNCIEIVPFVNGDIFTWEAYLTAPKDSVYEGGRFKLLINFPPDYPFKAPKVTFISPIYHPNINSKGNICIDILADGWSPALTLDKVLVSLLSWLDEPNPDDPLRSEVADIYKNDFEEYKKRCRESVVKMMKDQNDGDCYGSVLMLFIL</sequence>
<feature type="active site" description="Glycyl thioester intermediate" evidence="3">
    <location>
        <position position="101"/>
    </location>
</feature>
<keyword evidence="7" id="KW-1185">Reference proteome</keyword>
<organism evidence="6 7">
    <name type="scientific">Vairimorpha apis BRL 01</name>
    <dbReference type="NCBI Taxonomy" id="1037528"/>
    <lineage>
        <taxon>Eukaryota</taxon>
        <taxon>Fungi</taxon>
        <taxon>Fungi incertae sedis</taxon>
        <taxon>Microsporidia</taxon>
        <taxon>Nosematidae</taxon>
        <taxon>Vairimorpha</taxon>
    </lineage>
</organism>
<evidence type="ECO:0000256" key="4">
    <source>
        <dbReference type="RuleBase" id="RU362109"/>
    </source>
</evidence>
<accession>T0L6T1</accession>
<feature type="domain" description="UBC core" evidence="5">
    <location>
        <begin position="7"/>
        <end position="163"/>
    </location>
</feature>
<comment type="similarity">
    <text evidence="4">Belongs to the ubiquitin-conjugating enzyme family.</text>
</comment>
<evidence type="ECO:0000256" key="3">
    <source>
        <dbReference type="PROSITE-ProRule" id="PRU10133"/>
    </source>
</evidence>
<evidence type="ECO:0000256" key="1">
    <source>
        <dbReference type="ARBA" id="ARBA00022679"/>
    </source>
</evidence>